<dbReference type="PROSITE" id="PS51406">
    <property type="entry name" value="FIBRINOGEN_C_2"/>
    <property type="match status" value="1"/>
</dbReference>
<dbReference type="InterPro" id="IPR036056">
    <property type="entry name" value="Fibrinogen-like_C"/>
</dbReference>
<dbReference type="PANTHER" id="PTHR19143:SF464">
    <property type="entry name" value="FICOLIN-LIKE ISOFORM X1"/>
    <property type="match status" value="1"/>
</dbReference>
<dbReference type="Proteomes" id="UP000824782">
    <property type="component" value="Unassembled WGS sequence"/>
</dbReference>
<feature type="non-terminal residue" evidence="2">
    <location>
        <position position="131"/>
    </location>
</feature>
<evidence type="ECO:0000259" key="1">
    <source>
        <dbReference type="PROSITE" id="PS51406"/>
    </source>
</evidence>
<dbReference type="AlphaFoldDB" id="A0AAV6YD15"/>
<evidence type="ECO:0000313" key="2">
    <source>
        <dbReference type="EMBL" id="KAG8534931.1"/>
    </source>
</evidence>
<dbReference type="InterPro" id="IPR014716">
    <property type="entry name" value="Fibrinogen_a/b/g_C_1"/>
</dbReference>
<name>A0AAV6YD15_ENGPU</name>
<dbReference type="SUPFAM" id="SSF56496">
    <property type="entry name" value="Fibrinogen C-terminal domain-like"/>
    <property type="match status" value="1"/>
</dbReference>
<dbReference type="SMART" id="SM00186">
    <property type="entry name" value="FBG"/>
    <property type="match status" value="1"/>
</dbReference>
<accession>A0AAV6YD15</accession>
<dbReference type="InterPro" id="IPR002181">
    <property type="entry name" value="Fibrinogen_a/b/g_C_dom"/>
</dbReference>
<organism evidence="2 3">
    <name type="scientific">Engystomops pustulosus</name>
    <name type="common">Tungara frog</name>
    <name type="synonym">Physalaemus pustulosus</name>
    <dbReference type="NCBI Taxonomy" id="76066"/>
    <lineage>
        <taxon>Eukaryota</taxon>
        <taxon>Metazoa</taxon>
        <taxon>Chordata</taxon>
        <taxon>Craniata</taxon>
        <taxon>Vertebrata</taxon>
        <taxon>Euteleostomi</taxon>
        <taxon>Amphibia</taxon>
        <taxon>Batrachia</taxon>
        <taxon>Anura</taxon>
        <taxon>Neobatrachia</taxon>
        <taxon>Hyloidea</taxon>
        <taxon>Leptodactylidae</taxon>
        <taxon>Leiuperinae</taxon>
        <taxon>Engystomops</taxon>
    </lineage>
</organism>
<dbReference type="Gene3D" id="3.90.215.10">
    <property type="entry name" value="Gamma Fibrinogen, chain A, domain 1"/>
    <property type="match status" value="1"/>
</dbReference>
<dbReference type="PANTHER" id="PTHR19143">
    <property type="entry name" value="FIBRINOGEN/TENASCIN/ANGIOPOEITIN"/>
    <property type="match status" value="1"/>
</dbReference>
<keyword evidence="3" id="KW-1185">Reference proteome</keyword>
<protein>
    <recommendedName>
        <fullName evidence="1">Fibrinogen C-terminal domain-containing protein</fullName>
    </recommendedName>
</protein>
<proteinExistence type="predicted"/>
<dbReference type="GO" id="GO:0097367">
    <property type="term" value="F:carbohydrate derivative binding"/>
    <property type="evidence" value="ECO:0007669"/>
    <property type="project" value="TreeGrafter"/>
</dbReference>
<feature type="non-terminal residue" evidence="2">
    <location>
        <position position="1"/>
    </location>
</feature>
<reference evidence="2" key="1">
    <citation type="thesis" date="2020" institute="ProQuest LLC" country="789 East Eisenhower Parkway, Ann Arbor, MI, USA">
        <title>Comparative Genomics and Chromosome Evolution.</title>
        <authorList>
            <person name="Mudd A.B."/>
        </authorList>
    </citation>
    <scope>NUCLEOTIDE SEQUENCE</scope>
    <source>
        <strain evidence="2">237g6f4</strain>
        <tissue evidence="2">Blood</tissue>
    </source>
</reference>
<gene>
    <name evidence="2" type="ORF">GDO81_029894</name>
</gene>
<dbReference type="InterPro" id="IPR050373">
    <property type="entry name" value="Fibrinogen_C-term_domain"/>
</dbReference>
<evidence type="ECO:0000313" key="3">
    <source>
        <dbReference type="Proteomes" id="UP000824782"/>
    </source>
</evidence>
<dbReference type="EMBL" id="WNYA01085129">
    <property type="protein sequence ID" value="KAG8534931.1"/>
    <property type="molecule type" value="Genomic_DNA"/>
</dbReference>
<sequence>APRNCRDLQDQGLTLTGWYYIYPDGNPMRVMCDMETDGGGWIVFQRRWDGSVDFLQNWDTYKRGFGNQWSEFWLGNENIHLLTSTGSFQLRIDLEDFDNNHTYATYSDFRLGGESEKYPLYLGAFDSGTAG</sequence>
<dbReference type="Pfam" id="PF00147">
    <property type="entry name" value="Fibrinogen_C"/>
    <property type="match status" value="1"/>
</dbReference>
<dbReference type="GO" id="GO:0003823">
    <property type="term" value="F:antigen binding"/>
    <property type="evidence" value="ECO:0007669"/>
    <property type="project" value="TreeGrafter"/>
</dbReference>
<dbReference type="NCBIfam" id="NF040941">
    <property type="entry name" value="GGGWT_bact"/>
    <property type="match status" value="1"/>
</dbReference>
<dbReference type="GO" id="GO:0005615">
    <property type="term" value="C:extracellular space"/>
    <property type="evidence" value="ECO:0007669"/>
    <property type="project" value="TreeGrafter"/>
</dbReference>
<dbReference type="GO" id="GO:0001867">
    <property type="term" value="P:complement activation, lectin pathway"/>
    <property type="evidence" value="ECO:0007669"/>
    <property type="project" value="TreeGrafter"/>
</dbReference>
<feature type="domain" description="Fibrinogen C-terminal" evidence="1">
    <location>
        <begin position="1"/>
        <end position="131"/>
    </location>
</feature>
<comment type="caution">
    <text evidence="2">The sequence shown here is derived from an EMBL/GenBank/DDBJ whole genome shotgun (WGS) entry which is preliminary data.</text>
</comment>
<dbReference type="GO" id="GO:0005102">
    <property type="term" value="F:signaling receptor binding"/>
    <property type="evidence" value="ECO:0007669"/>
    <property type="project" value="TreeGrafter"/>
</dbReference>